<dbReference type="InterPro" id="IPR022476">
    <property type="entry name" value="Spore_YabP/YqfC"/>
</dbReference>
<dbReference type="NCBIfam" id="TIGR02892">
    <property type="entry name" value="spore_yabP"/>
    <property type="match status" value="1"/>
</dbReference>
<proteinExistence type="predicted"/>
<dbReference type="GO" id="GO:0030435">
    <property type="term" value="P:sporulation resulting in formation of a cellular spore"/>
    <property type="evidence" value="ECO:0007669"/>
    <property type="project" value="InterPro"/>
</dbReference>
<name>A0AAE3DQ36_9FIRM</name>
<dbReference type="Proteomes" id="UP001197875">
    <property type="component" value="Unassembled WGS sequence"/>
</dbReference>
<dbReference type="Gene3D" id="2.60.40.2000">
    <property type="match status" value="1"/>
</dbReference>
<dbReference type="InterPro" id="IPR012504">
    <property type="entry name" value="Spore_YabP"/>
</dbReference>
<dbReference type="Pfam" id="PF07873">
    <property type="entry name" value="YabP"/>
    <property type="match status" value="1"/>
</dbReference>
<dbReference type="RefSeq" id="WP_178046196.1">
    <property type="nucleotide sequence ID" value="NZ_JAJEPR010000001.1"/>
</dbReference>
<sequence length="97" mass="10916">MEEKQIEMKRAHRLTMEGRRCAAITGVSDVLSFDVGEVVLQTEDGLLMIKGEELHVSRLTLEKGEVDLDGKIDSLTYTGSQGKKADRNGSRFKRMFQ</sequence>
<dbReference type="InterPro" id="IPR038705">
    <property type="entry name" value="YabP_sf"/>
</dbReference>
<evidence type="ECO:0000313" key="2">
    <source>
        <dbReference type="Proteomes" id="UP001197875"/>
    </source>
</evidence>
<dbReference type="EMBL" id="JAJEPR010000001">
    <property type="protein sequence ID" value="MCC2188394.1"/>
    <property type="molecule type" value="Genomic_DNA"/>
</dbReference>
<dbReference type="AlphaFoldDB" id="A0AAE3DQ36"/>
<organism evidence="1 2">
    <name type="scientific">Fusicatenibacter faecihominis</name>
    <dbReference type="NCBI Taxonomy" id="2881276"/>
    <lineage>
        <taxon>Bacteria</taxon>
        <taxon>Bacillati</taxon>
        <taxon>Bacillota</taxon>
        <taxon>Clostridia</taxon>
        <taxon>Lachnospirales</taxon>
        <taxon>Lachnospiraceae</taxon>
        <taxon>Fusicatenibacter</taxon>
    </lineage>
</organism>
<dbReference type="PIRSF" id="PIRSF011576">
    <property type="entry name" value="YabP"/>
    <property type="match status" value="1"/>
</dbReference>
<evidence type="ECO:0000313" key="1">
    <source>
        <dbReference type="EMBL" id="MCC2188394.1"/>
    </source>
</evidence>
<protein>
    <submittedName>
        <fullName evidence="1">Sporulation protein YabP</fullName>
    </submittedName>
</protein>
<comment type="caution">
    <text evidence="1">The sequence shown here is derived from an EMBL/GenBank/DDBJ whole genome shotgun (WGS) entry which is preliminary data.</text>
</comment>
<gene>
    <name evidence="1" type="primary">yabP</name>
    <name evidence="1" type="ORF">LKD71_00920</name>
</gene>
<keyword evidence="2" id="KW-1185">Reference proteome</keyword>
<reference evidence="1 2" key="1">
    <citation type="submission" date="2021-10" db="EMBL/GenBank/DDBJ databases">
        <title>Anaerobic single-cell dispensing facilitates the cultivation of human gut bacteria.</title>
        <authorList>
            <person name="Afrizal A."/>
        </authorList>
    </citation>
    <scope>NUCLEOTIDE SEQUENCE [LARGE SCALE GENOMIC DNA]</scope>
    <source>
        <strain evidence="1 2">CLA-AA-H277</strain>
    </source>
</reference>
<accession>A0AAE3DQ36</accession>